<feature type="transmembrane region" description="Helical" evidence="2">
    <location>
        <begin position="72"/>
        <end position="89"/>
    </location>
</feature>
<feature type="transmembrane region" description="Helical" evidence="2">
    <location>
        <begin position="9"/>
        <end position="27"/>
    </location>
</feature>
<dbReference type="Proteomes" id="UP000318437">
    <property type="component" value="Unassembled WGS sequence"/>
</dbReference>
<accession>A0A5C6CXT8</accession>
<gene>
    <name evidence="3" type="ORF">Pla144_20070</name>
</gene>
<feature type="compositionally biased region" description="Polar residues" evidence="1">
    <location>
        <begin position="120"/>
        <end position="133"/>
    </location>
</feature>
<feature type="transmembrane region" description="Helical" evidence="2">
    <location>
        <begin position="210"/>
        <end position="233"/>
    </location>
</feature>
<evidence type="ECO:0000256" key="2">
    <source>
        <dbReference type="SAM" id="Phobius"/>
    </source>
</evidence>
<evidence type="ECO:0000313" key="4">
    <source>
        <dbReference type="Proteomes" id="UP000318437"/>
    </source>
</evidence>
<organism evidence="3 4">
    <name type="scientific">Bythopirellula polymerisocia</name>
    <dbReference type="NCBI Taxonomy" id="2528003"/>
    <lineage>
        <taxon>Bacteria</taxon>
        <taxon>Pseudomonadati</taxon>
        <taxon>Planctomycetota</taxon>
        <taxon>Planctomycetia</taxon>
        <taxon>Pirellulales</taxon>
        <taxon>Lacipirellulaceae</taxon>
        <taxon>Bythopirellula</taxon>
    </lineage>
</organism>
<dbReference type="EMBL" id="SJPS01000002">
    <property type="protein sequence ID" value="TWU28715.1"/>
    <property type="molecule type" value="Genomic_DNA"/>
</dbReference>
<keyword evidence="4" id="KW-1185">Reference proteome</keyword>
<protein>
    <submittedName>
        <fullName evidence="3">Uncharacterized protein</fullName>
    </submittedName>
</protein>
<feature type="transmembrane region" description="Helical" evidence="2">
    <location>
        <begin position="181"/>
        <end position="203"/>
    </location>
</feature>
<feature type="region of interest" description="Disordered" evidence="1">
    <location>
        <begin position="109"/>
        <end position="133"/>
    </location>
</feature>
<sequence length="465" mass="51576">MGEKMKNKWVITMVVGYVLLFLTYFFSSGTRGDLWFMLHYYRMEIVLVRGTHFGNSFANGHWEGRVAIPSKYPLYLSVGLILAGTGMAIRYDTKEHSRQTVRQIKNRPVVGHGKPADAPETSTAATPNQARTLSTSCQQPCGDGLLDQGRYAIRWTAIAILSVMAFFTIASGLFAAGAAGIGHIVGFGAVEVAVTVAITVWAWRWRYKESGALVAFCLGPLWGLAIAGIYIFVFQGANLDDGWAHISFVYHGVICGISLAIFFSILQFVTLQFAVRQDYETRPDSEFCQKDKVSDTSMAIQLIEIHPDDDLRKPDDASETSTAAKPIETRPLSHKSKAVLTVIAVAMLLGIAWWMTAPKTHDMRYGEPSDWTEEFASDFPGSEIESAGITNLGRFYLINSEQLIIASLATPSQLVTLALPNALKIPFNSYWRVSEDETGQRIICSNQYNNMAVWNLAEPQRPQYV</sequence>
<evidence type="ECO:0000256" key="1">
    <source>
        <dbReference type="SAM" id="MobiDB-lite"/>
    </source>
</evidence>
<reference evidence="3 4" key="1">
    <citation type="submission" date="2019-02" db="EMBL/GenBank/DDBJ databases">
        <title>Deep-cultivation of Planctomycetes and their phenomic and genomic characterization uncovers novel biology.</title>
        <authorList>
            <person name="Wiegand S."/>
            <person name="Jogler M."/>
            <person name="Boedeker C."/>
            <person name="Pinto D."/>
            <person name="Vollmers J."/>
            <person name="Rivas-Marin E."/>
            <person name="Kohn T."/>
            <person name="Peeters S.H."/>
            <person name="Heuer A."/>
            <person name="Rast P."/>
            <person name="Oberbeckmann S."/>
            <person name="Bunk B."/>
            <person name="Jeske O."/>
            <person name="Meyerdierks A."/>
            <person name="Storesund J.E."/>
            <person name="Kallscheuer N."/>
            <person name="Luecker S."/>
            <person name="Lage O.M."/>
            <person name="Pohl T."/>
            <person name="Merkel B.J."/>
            <person name="Hornburger P."/>
            <person name="Mueller R.-W."/>
            <person name="Bruemmer F."/>
            <person name="Labrenz M."/>
            <person name="Spormann A.M."/>
            <person name="Op Den Camp H."/>
            <person name="Overmann J."/>
            <person name="Amann R."/>
            <person name="Jetten M.S.M."/>
            <person name="Mascher T."/>
            <person name="Medema M.H."/>
            <person name="Devos D.P."/>
            <person name="Kaster A.-K."/>
            <person name="Ovreas L."/>
            <person name="Rohde M."/>
            <person name="Galperin M.Y."/>
            <person name="Jogler C."/>
        </authorList>
    </citation>
    <scope>NUCLEOTIDE SEQUENCE [LARGE SCALE GENOMIC DNA]</scope>
    <source>
        <strain evidence="3 4">Pla144</strain>
    </source>
</reference>
<proteinExistence type="predicted"/>
<keyword evidence="2" id="KW-1133">Transmembrane helix</keyword>
<feature type="transmembrane region" description="Helical" evidence="2">
    <location>
        <begin position="338"/>
        <end position="355"/>
    </location>
</feature>
<evidence type="ECO:0000313" key="3">
    <source>
        <dbReference type="EMBL" id="TWU28715.1"/>
    </source>
</evidence>
<keyword evidence="2" id="KW-0812">Transmembrane</keyword>
<comment type="caution">
    <text evidence="3">The sequence shown here is derived from an EMBL/GenBank/DDBJ whole genome shotgun (WGS) entry which is preliminary data.</text>
</comment>
<dbReference type="AlphaFoldDB" id="A0A5C6CXT8"/>
<name>A0A5C6CXT8_9BACT</name>
<feature type="transmembrane region" description="Helical" evidence="2">
    <location>
        <begin position="155"/>
        <end position="175"/>
    </location>
</feature>
<keyword evidence="2" id="KW-0472">Membrane</keyword>
<feature type="transmembrane region" description="Helical" evidence="2">
    <location>
        <begin position="248"/>
        <end position="275"/>
    </location>
</feature>